<keyword evidence="1" id="KW-0472">Membrane</keyword>
<dbReference type="Proteomes" id="UP000250200">
    <property type="component" value="Unassembled WGS sequence"/>
</dbReference>
<keyword evidence="1" id="KW-1133">Transmembrane helix</keyword>
<sequence length="62" mass="7082">MSKLEQSSRYIVITHLMFIMGIDIVKATAVVAEMEQNGLLRFTEKGNLEIKELETSYETNNC</sequence>
<protein>
    <submittedName>
        <fullName evidence="2">Uncharacterized protein</fullName>
    </submittedName>
</protein>
<proteinExistence type="predicted"/>
<dbReference type="RefSeq" id="WP_000039946.1">
    <property type="nucleotide sequence ID" value="NZ_CAACXY010000016.1"/>
</dbReference>
<reference evidence="2 3" key="1">
    <citation type="submission" date="2018-06" db="EMBL/GenBank/DDBJ databases">
        <authorList>
            <consortium name="Pathogen Informatics"/>
            <person name="Doyle S."/>
        </authorList>
    </citation>
    <scope>NUCLEOTIDE SEQUENCE [LARGE SCALE GENOMIC DNA]</scope>
    <source>
        <strain evidence="2 3">NCTC8181</strain>
    </source>
</reference>
<accession>A0A7Z7P387</accession>
<keyword evidence="1" id="KW-0812">Transmembrane</keyword>
<dbReference type="EMBL" id="UAVB01000001">
    <property type="protein sequence ID" value="SQA18206.1"/>
    <property type="molecule type" value="Genomic_DNA"/>
</dbReference>
<name>A0A7Z7P387_STRAG</name>
<comment type="caution">
    <text evidence="2">The sequence shown here is derived from an EMBL/GenBank/DDBJ whole genome shotgun (WGS) entry which is preliminary data.</text>
</comment>
<gene>
    <name evidence="2" type="ORF">NCTC8181_01250</name>
</gene>
<feature type="transmembrane region" description="Helical" evidence="1">
    <location>
        <begin position="12"/>
        <end position="32"/>
    </location>
</feature>
<organism evidence="2 3">
    <name type="scientific">Streptococcus agalactiae</name>
    <dbReference type="NCBI Taxonomy" id="1311"/>
    <lineage>
        <taxon>Bacteria</taxon>
        <taxon>Bacillati</taxon>
        <taxon>Bacillota</taxon>
        <taxon>Bacilli</taxon>
        <taxon>Lactobacillales</taxon>
        <taxon>Streptococcaceae</taxon>
        <taxon>Streptococcus</taxon>
    </lineage>
</organism>
<evidence type="ECO:0000256" key="1">
    <source>
        <dbReference type="SAM" id="Phobius"/>
    </source>
</evidence>
<evidence type="ECO:0000313" key="2">
    <source>
        <dbReference type="EMBL" id="SQA18206.1"/>
    </source>
</evidence>
<evidence type="ECO:0000313" key="3">
    <source>
        <dbReference type="Proteomes" id="UP000250200"/>
    </source>
</evidence>
<dbReference type="AlphaFoldDB" id="A0A7Z7P387"/>